<evidence type="ECO:0000256" key="3">
    <source>
        <dbReference type="ARBA" id="ARBA00022692"/>
    </source>
</evidence>
<feature type="transmembrane region" description="Helical" evidence="11">
    <location>
        <begin position="100"/>
        <end position="123"/>
    </location>
</feature>
<evidence type="ECO:0000256" key="12">
    <source>
        <dbReference type="SAM" id="SignalP"/>
    </source>
</evidence>
<evidence type="ECO:0000256" key="2">
    <source>
        <dbReference type="ARBA" id="ARBA00022448"/>
    </source>
</evidence>
<accession>A0A7I8VX31</accession>
<comment type="subcellular location">
    <subcellularLocation>
        <location evidence="1">Membrane</location>
        <topology evidence="1">Multi-pass membrane protein</topology>
    </subcellularLocation>
</comment>
<evidence type="ECO:0000256" key="1">
    <source>
        <dbReference type="ARBA" id="ARBA00004141"/>
    </source>
</evidence>
<keyword evidence="8 9" id="KW-0739">Sodium transport</keyword>
<dbReference type="GO" id="GO:0098719">
    <property type="term" value="P:sodium ion import across plasma membrane"/>
    <property type="evidence" value="ECO:0007669"/>
    <property type="project" value="TreeGrafter"/>
</dbReference>
<proteinExistence type="inferred from homology"/>
<reference evidence="14 15" key="1">
    <citation type="submission" date="2020-08" db="EMBL/GenBank/DDBJ databases">
        <authorList>
            <person name="Hejnol A."/>
        </authorList>
    </citation>
    <scope>NUCLEOTIDE SEQUENCE [LARGE SCALE GENOMIC DNA]</scope>
</reference>
<evidence type="ECO:0000256" key="4">
    <source>
        <dbReference type="ARBA" id="ARBA00022989"/>
    </source>
</evidence>
<dbReference type="Gene3D" id="6.10.140.1330">
    <property type="match status" value="1"/>
</dbReference>
<dbReference type="EMBL" id="CAJFCJ010000012">
    <property type="protein sequence ID" value="CAD5120276.1"/>
    <property type="molecule type" value="Genomic_DNA"/>
</dbReference>
<dbReference type="GO" id="GO:0051453">
    <property type="term" value="P:regulation of intracellular pH"/>
    <property type="evidence" value="ECO:0007669"/>
    <property type="project" value="TreeGrafter"/>
</dbReference>
<evidence type="ECO:0000256" key="9">
    <source>
        <dbReference type="RuleBase" id="RU003722"/>
    </source>
</evidence>
<feature type="transmembrane region" description="Helical" evidence="11">
    <location>
        <begin position="353"/>
        <end position="378"/>
    </location>
</feature>
<evidence type="ECO:0000256" key="11">
    <source>
        <dbReference type="SAM" id="Phobius"/>
    </source>
</evidence>
<keyword evidence="9" id="KW-0050">Antiport</keyword>
<name>A0A7I8VX31_9ANNE</name>
<keyword evidence="7 11" id="KW-0472">Membrane</keyword>
<organism evidence="14 15">
    <name type="scientific">Dimorphilus gyrociliatus</name>
    <dbReference type="NCBI Taxonomy" id="2664684"/>
    <lineage>
        <taxon>Eukaryota</taxon>
        <taxon>Metazoa</taxon>
        <taxon>Spiralia</taxon>
        <taxon>Lophotrochozoa</taxon>
        <taxon>Annelida</taxon>
        <taxon>Polychaeta</taxon>
        <taxon>Polychaeta incertae sedis</taxon>
        <taxon>Dinophilidae</taxon>
        <taxon>Dimorphilus</taxon>
    </lineage>
</organism>
<feature type="transmembrane region" description="Helical" evidence="11">
    <location>
        <begin position="66"/>
        <end position="88"/>
    </location>
</feature>
<feature type="domain" description="Cation/H+ exchanger transmembrane" evidence="13">
    <location>
        <begin position="5"/>
        <end position="378"/>
    </location>
</feature>
<dbReference type="GO" id="GO:0015385">
    <property type="term" value="F:sodium:proton antiporter activity"/>
    <property type="evidence" value="ECO:0007669"/>
    <property type="project" value="InterPro"/>
</dbReference>
<keyword evidence="4 11" id="KW-1133">Transmembrane helix</keyword>
<keyword evidence="12" id="KW-0732">Signal</keyword>
<feature type="signal peptide" evidence="12">
    <location>
        <begin position="1"/>
        <end position="19"/>
    </location>
</feature>
<keyword evidence="3 9" id="KW-0812">Transmembrane</keyword>
<comment type="caution">
    <text evidence="14">The sequence shown here is derived from an EMBL/GenBank/DDBJ whole genome shotgun (WGS) entry which is preliminary data.</text>
</comment>
<evidence type="ECO:0000256" key="8">
    <source>
        <dbReference type="ARBA" id="ARBA00023201"/>
    </source>
</evidence>
<dbReference type="GO" id="GO:0005886">
    <property type="term" value="C:plasma membrane"/>
    <property type="evidence" value="ECO:0007669"/>
    <property type="project" value="TreeGrafter"/>
</dbReference>
<dbReference type="NCBIfam" id="TIGR00840">
    <property type="entry name" value="b_cpa1"/>
    <property type="match status" value="1"/>
</dbReference>
<evidence type="ECO:0000313" key="15">
    <source>
        <dbReference type="Proteomes" id="UP000549394"/>
    </source>
</evidence>
<dbReference type="Proteomes" id="UP000549394">
    <property type="component" value="Unassembled WGS sequence"/>
</dbReference>
<dbReference type="PANTHER" id="PTHR10110:SF126">
    <property type="entry name" value="NA(+)_H(+) EXCHANGER PROTEIN 7"/>
    <property type="match status" value="1"/>
</dbReference>
<keyword evidence="5" id="KW-0915">Sodium</keyword>
<dbReference type="AlphaFoldDB" id="A0A7I8VX31"/>
<keyword evidence="6 9" id="KW-0406">Ion transport</keyword>
<dbReference type="PANTHER" id="PTHR10110">
    <property type="entry name" value="SODIUM/HYDROGEN EXCHANGER"/>
    <property type="match status" value="1"/>
</dbReference>
<evidence type="ECO:0000256" key="6">
    <source>
        <dbReference type="ARBA" id="ARBA00023065"/>
    </source>
</evidence>
<dbReference type="InterPro" id="IPR006153">
    <property type="entry name" value="Cation/H_exchanger_TM"/>
</dbReference>
<feature type="transmembrane region" description="Helical" evidence="11">
    <location>
        <begin position="328"/>
        <end position="347"/>
    </location>
</feature>
<feature type="region of interest" description="Disordered" evidence="10">
    <location>
        <begin position="569"/>
        <end position="593"/>
    </location>
</feature>
<keyword evidence="15" id="KW-1185">Reference proteome</keyword>
<comment type="similarity">
    <text evidence="9">Belongs to the monovalent cation:proton antiporter 1 (CPA1) transporter (TC 2.A.36) family.</text>
</comment>
<sequence length="616" mass="68999">MSSCLPESCILILLGLVAGVVIHHTDNSGTFHLSPRLFMLFLLPPIVLDSAYSLNDKVFYQNLGTILLYAVVGTLLNWIFIGPTLYGLSQIKAMGDISLSLLECLLFSSFIVAVDPVAVLAIFQEIGVNKCLYFLVFGESLLNDAVTIVLSNTMSTFLSVGDVSANQIGLGIASFFTVSLGGLSIGIIFGVITSIITKHTLHVRVVEPLCMFGFAYLAYLVAEMVHWSGIISCIGCGLVQNSYAMFNISRKSRTTVKYFSKMLSSTMDAIIFLFLGIELYTIDHYWHSGFVLWSIFLCTIYRSISVFGLTFLANYWRENKINLEEQFIMFYGGLRGAVCFAIASTLTEGKTKSIFMTATFGVIIWTVFIQGLTIKPLVGFCKIKKMQSRQNYSLFQEMSENVFDSVLAGIEGITDEYGDTLLWMYLKYYDNRYCRPILQSKESETGPPLVKLYEKVTLKDSTTGFLKYTSSNPALEDAAKNTIRDVENGITTTRPSFKKMLKRAYSLDTGKTRHISVEGLGKILKSQSADRRYHDKNLTREGKQEQLKTHISTAQEDVQNWAKRKRLFSVSSSAQNEEQGDRGSEENDESFDKLQTSLFQSIEPIVEENVEEITVL</sequence>
<keyword evidence="2 9" id="KW-0813">Transport</keyword>
<evidence type="ECO:0000259" key="13">
    <source>
        <dbReference type="Pfam" id="PF00999"/>
    </source>
</evidence>
<evidence type="ECO:0000256" key="10">
    <source>
        <dbReference type="SAM" id="MobiDB-lite"/>
    </source>
</evidence>
<dbReference type="OrthoDB" id="196264at2759"/>
<evidence type="ECO:0000256" key="5">
    <source>
        <dbReference type="ARBA" id="ARBA00023053"/>
    </source>
</evidence>
<dbReference type="PRINTS" id="PR01084">
    <property type="entry name" value="NAHEXCHNGR"/>
</dbReference>
<dbReference type="InterPro" id="IPR004709">
    <property type="entry name" value="NaH_exchanger"/>
</dbReference>
<dbReference type="GO" id="GO:0015386">
    <property type="term" value="F:potassium:proton antiporter activity"/>
    <property type="evidence" value="ECO:0007669"/>
    <property type="project" value="TreeGrafter"/>
</dbReference>
<feature type="transmembrane region" description="Helical" evidence="11">
    <location>
        <begin position="292"/>
        <end position="316"/>
    </location>
</feature>
<dbReference type="InterPro" id="IPR018422">
    <property type="entry name" value="Cation/H_exchanger_CPA1"/>
</dbReference>
<feature type="transmembrane region" description="Helical" evidence="11">
    <location>
        <begin position="227"/>
        <end position="246"/>
    </location>
</feature>
<gene>
    <name evidence="14" type="ORF">DGYR_LOCUS8391</name>
</gene>
<dbReference type="Pfam" id="PF00999">
    <property type="entry name" value="Na_H_Exchanger"/>
    <property type="match status" value="1"/>
</dbReference>
<protein>
    <recommendedName>
        <fullName evidence="9">Sodium/hydrogen exchanger</fullName>
    </recommendedName>
</protein>
<feature type="transmembrane region" description="Helical" evidence="11">
    <location>
        <begin position="170"/>
        <end position="193"/>
    </location>
</feature>
<evidence type="ECO:0000256" key="7">
    <source>
        <dbReference type="ARBA" id="ARBA00023136"/>
    </source>
</evidence>
<evidence type="ECO:0000313" key="14">
    <source>
        <dbReference type="EMBL" id="CAD5120276.1"/>
    </source>
</evidence>
<feature type="transmembrane region" description="Helical" evidence="11">
    <location>
        <begin position="35"/>
        <end position="54"/>
    </location>
</feature>
<feature type="transmembrane region" description="Helical" evidence="11">
    <location>
        <begin position="258"/>
        <end position="280"/>
    </location>
</feature>
<feature type="chain" id="PRO_5029481898" description="Sodium/hydrogen exchanger" evidence="12">
    <location>
        <begin position="20"/>
        <end position="616"/>
    </location>
</feature>